<protein>
    <recommendedName>
        <fullName evidence="3">DUF309 domain-containing protein</fullName>
    </recommendedName>
</protein>
<name>A0ABQ2A536_9BACL</name>
<evidence type="ECO:0008006" key="3">
    <source>
        <dbReference type="Google" id="ProtNLM"/>
    </source>
</evidence>
<dbReference type="InterPro" id="IPR005500">
    <property type="entry name" value="DUF309"/>
</dbReference>
<accession>A0ABQ2A536</accession>
<organism evidence="1 2">
    <name type="scientific">Saccharibacillus endophyticus</name>
    <dbReference type="NCBI Taxonomy" id="2060666"/>
    <lineage>
        <taxon>Bacteria</taxon>
        <taxon>Bacillati</taxon>
        <taxon>Bacillota</taxon>
        <taxon>Bacilli</taxon>
        <taxon>Bacillales</taxon>
        <taxon>Paenibacillaceae</taxon>
        <taxon>Saccharibacillus</taxon>
    </lineage>
</organism>
<dbReference type="Proteomes" id="UP000605427">
    <property type="component" value="Unassembled WGS sequence"/>
</dbReference>
<dbReference type="PANTHER" id="PTHR34796">
    <property type="entry name" value="EXPRESSED PROTEIN"/>
    <property type="match status" value="1"/>
</dbReference>
<reference evidence="2" key="1">
    <citation type="journal article" date="2019" name="Int. J. Syst. Evol. Microbiol.">
        <title>The Global Catalogue of Microorganisms (GCM) 10K type strain sequencing project: providing services to taxonomists for standard genome sequencing and annotation.</title>
        <authorList>
            <consortium name="The Broad Institute Genomics Platform"/>
            <consortium name="The Broad Institute Genome Sequencing Center for Infectious Disease"/>
            <person name="Wu L."/>
            <person name="Ma J."/>
        </authorList>
    </citation>
    <scope>NUCLEOTIDE SEQUENCE [LARGE SCALE GENOMIC DNA]</scope>
    <source>
        <strain evidence="2">CCM 8702</strain>
    </source>
</reference>
<dbReference type="InterPro" id="IPR023203">
    <property type="entry name" value="TTHA0068_sf"/>
</dbReference>
<dbReference type="Gene3D" id="1.10.3450.10">
    <property type="entry name" value="TTHA0068-like"/>
    <property type="match status" value="1"/>
</dbReference>
<dbReference type="EMBL" id="BMDD01000005">
    <property type="protein sequence ID" value="GGH84603.1"/>
    <property type="molecule type" value="Genomic_DNA"/>
</dbReference>
<dbReference type="RefSeq" id="WP_172241408.1">
    <property type="nucleotide sequence ID" value="NZ_BMDD01000005.1"/>
</dbReference>
<sequence>MKVEPKFAAFLVYFNRDRDYFECHEVLEELWLERGRDPLYSGLLQIAVALYHFRNGGITPAYNKIEGARKMMRSAVSKLSNYPDDALGIRLDKLVLQAQEYLKQLERYDQEPFDFYPFEIEMFDPELIARVELAAEEIRPNVPQRTGYARGPKAKPNS</sequence>
<keyword evidence="2" id="KW-1185">Reference proteome</keyword>
<gene>
    <name evidence="1" type="ORF">GCM10007362_40050</name>
</gene>
<dbReference type="Pfam" id="PF03745">
    <property type="entry name" value="DUF309"/>
    <property type="match status" value="1"/>
</dbReference>
<evidence type="ECO:0000313" key="2">
    <source>
        <dbReference type="Proteomes" id="UP000605427"/>
    </source>
</evidence>
<dbReference type="SUPFAM" id="SSF140663">
    <property type="entry name" value="TTHA0068-like"/>
    <property type="match status" value="1"/>
</dbReference>
<comment type="caution">
    <text evidence="1">The sequence shown here is derived from an EMBL/GenBank/DDBJ whole genome shotgun (WGS) entry which is preliminary data.</text>
</comment>
<dbReference type="PANTHER" id="PTHR34796:SF1">
    <property type="entry name" value="EXPRESSED PROTEIN"/>
    <property type="match status" value="1"/>
</dbReference>
<evidence type="ECO:0000313" key="1">
    <source>
        <dbReference type="EMBL" id="GGH84603.1"/>
    </source>
</evidence>
<proteinExistence type="predicted"/>